<evidence type="ECO:0000313" key="18">
    <source>
        <dbReference type="Proteomes" id="UP000298787"/>
    </source>
</evidence>
<keyword evidence="7" id="KW-0677">Repeat</keyword>
<feature type="domain" description="Ig-like" evidence="15">
    <location>
        <begin position="1064"/>
        <end position="1168"/>
    </location>
</feature>
<evidence type="ECO:0000256" key="9">
    <source>
        <dbReference type="ARBA" id="ARBA00023157"/>
    </source>
</evidence>
<dbReference type="InterPro" id="IPR001315">
    <property type="entry name" value="CARD"/>
</dbReference>
<dbReference type="InterPro" id="IPR036383">
    <property type="entry name" value="TSP1_rpt_sf"/>
</dbReference>
<dbReference type="Pfam" id="PF13927">
    <property type="entry name" value="Ig_3"/>
    <property type="match status" value="1"/>
</dbReference>
<accession>A0A4U5VVH4</accession>
<dbReference type="GO" id="GO:0045087">
    <property type="term" value="P:innate immune response"/>
    <property type="evidence" value="ECO:0007669"/>
    <property type="project" value="UniProtKB-KW"/>
</dbReference>
<feature type="compositionally biased region" description="Acidic residues" evidence="12">
    <location>
        <begin position="533"/>
        <end position="545"/>
    </location>
</feature>
<dbReference type="Gene3D" id="2.20.100.10">
    <property type="entry name" value="Thrombospondin type-1 (TSP1) repeat"/>
    <property type="match status" value="8"/>
</dbReference>
<evidence type="ECO:0000256" key="8">
    <source>
        <dbReference type="ARBA" id="ARBA00022859"/>
    </source>
</evidence>
<keyword evidence="10" id="KW-0393">Immunoglobulin domain</keyword>
<dbReference type="PRINTS" id="PR01857">
    <property type="entry name" value="ADAMTSFAMILY"/>
</dbReference>
<dbReference type="EMBL" id="CM014101">
    <property type="protein sequence ID" value="TKS92783.1"/>
    <property type="molecule type" value="Genomic_DNA"/>
</dbReference>
<dbReference type="Pfam" id="PF05729">
    <property type="entry name" value="NACHT"/>
    <property type="match status" value="1"/>
</dbReference>
<dbReference type="Proteomes" id="UP000298787">
    <property type="component" value="Chromosome 24"/>
</dbReference>
<dbReference type="SMART" id="SM01288">
    <property type="entry name" value="FISNA"/>
    <property type="match status" value="1"/>
</dbReference>
<dbReference type="GO" id="GO:0006508">
    <property type="term" value="P:proteolysis"/>
    <property type="evidence" value="ECO:0007669"/>
    <property type="project" value="TreeGrafter"/>
</dbReference>
<dbReference type="InterPro" id="IPR007110">
    <property type="entry name" value="Ig-like_dom"/>
</dbReference>
<dbReference type="SUPFAM" id="SSF52540">
    <property type="entry name" value="P-loop containing nucleoside triphosphate hydrolases"/>
    <property type="match status" value="1"/>
</dbReference>
<dbReference type="InterPro" id="IPR003598">
    <property type="entry name" value="Ig_sub2"/>
</dbReference>
<sequence length="1621" mass="181437">MPAEMGPLKAKLAFIFPLCTLFILKMALHASSVRPPASAMIHYPQKSSRTARSEEDRDTLWDAWGSWSECSRTCGGGASYSLRRCLSSKTCEGQNIKYRTCSNVDCPPDAGDFRAQQCSAHADVQYQGQYHEWLPVYNDPDNPCALRCKAKGTGLVVELAPKVLDGTRCYTESLDMCISGVCQIVGCDHELGSTAKEDNCGICNGDGSSCRLVRGHYKSQHASGKTEDTVVIIPYKSRHVRLVLKGPDHLYVESKTLQGVKGELLLDKSGQYHLENTSLDFQKLSDKEVLRITGPLGADFTVKVQFVSGADSVAQYIYYQPIIPPLERDRLLPLLRHMWWSDGYKQIMPYDLYHPLPRWESSPWTACSTSCGGGIQSRSVSCVEEDMQGLRYRVVLCIDHRGLHAGGCNPTTKPHIKEECLVTVPCYKSIETLPVEAKPVWHKQAIELEEEIIVTEEPAFIPGPWQTCSRTCGAGIQQRTVKCQVLLSFSQTVADLPDDECEGVKPATSQPCYRTPCSGVLGRGKESEKEGEGVEEEDEKEETPEREELHDWEYEGFTECSESCGGGVQEAVVICLNKQTREAADQSLCVSSRRPPQLLQDCKTQPCPPRWETGEWSSCSATCGVGLMTRTVVCTHRPTRDSNRTEVLRDGNCQNPKPTPVQACNRFDCPPMWDSRDWGQCSRTCGGGFQRRQILCKQRLADGSILELPETFCPSKSPANRQPCAKQECPPQWVMTDWSQCSVTCGNGIQRLQSVCRKQGGDGGHWTVNPENCSLMARPTRIRPCSLRHCENSAKPDPTILAQRKVYIQWRKGKKLHLVVGGYAYLLPWTTVVLRCPTRHFRKGQIQWLKEGKPLVSLPHLSITPLGYVKIQQVRASDAGIYTCVAGPAQEHFVLQIIGSKQKLSVPESWLFADGQQKVGQPNVASTGERFQELPISLNQYDNIVEHLLELKGSLQDGKDIFDKPHSSEKNRSTLEDESSELSSLLVLIADIHRLDEITHNLSRGLRGPWREQLITQLLSELSVTQGETNESTLHPPESAESSTQGPLLYKPNIKAHTSRPRSPVIIQRSRKVGGVPSSDMIVHMGVPILLQKPIASLELRCEALGNPEPSLTWTKNGKELNFNGRVALLPTGSLRIQSPSKTDEGQYTCTAKNRLGSSSLSSWLQVTGGVGRNCNDMGANGRICSERSNNSQSELCHGQACPLRWRADPWSPCSASCGGGSQIRSVRCMKGPEGRSKEMGNQHCLGTGRRPSDTRLCNQLPCARWATTHWGLAQLPEELLYRELCPSLAYRPMDAVYRHLWEAWFPVTPVCREVFTRDDREEVLSRSGPRARVRKVLDILECKGEEAAKIFLSVSSHHQQEAQTNSKEDNTDQLQSIEYNKVKQKHKDVLRRRSESMLLYNTRHGEKILFSEHYVNLLLVDGHQGLDIKKHEVLTFGQNRLCLQQKSVVHRKITPAKLFSSTKGNSPVKKVLVTGVAGIGKTILVQKMLFDFGGNRDNLAFDFIIHMTFRDLNLIDKPTNLREMVLRKNRHLAKELDNVLANEDKLLIILDGFDEFRHYRSCDVEVFVTEPDEDAEVMEGCIDRFVLIAGFSLAEVQDFFLHYFQDSALADQHARCGIRE</sequence>
<dbReference type="Gene3D" id="3.40.50.300">
    <property type="entry name" value="P-loop containing nucleotide triphosphate hydrolases"/>
    <property type="match status" value="1"/>
</dbReference>
<dbReference type="PANTHER" id="PTHR13723">
    <property type="entry name" value="ADAMTS A DISINTEGRIN AND METALLOPROTEASE WITH THROMBOSPONDIN MOTIFS PROTEASE"/>
    <property type="match status" value="1"/>
</dbReference>
<dbReference type="Gene3D" id="1.10.533.10">
    <property type="entry name" value="Death Domain, Fas"/>
    <property type="match status" value="1"/>
</dbReference>
<feature type="region of interest" description="Disordered" evidence="12">
    <location>
        <begin position="521"/>
        <end position="549"/>
    </location>
</feature>
<feature type="domain" description="Ig-like" evidence="15">
    <location>
        <begin position="798"/>
        <end position="886"/>
    </location>
</feature>
<dbReference type="Pfam" id="PF00619">
    <property type="entry name" value="CARD"/>
    <property type="match status" value="1"/>
</dbReference>
<protein>
    <submittedName>
        <fullName evidence="17">ADAMTS-like protein 1</fullName>
    </submittedName>
</protein>
<dbReference type="Pfam" id="PF24484">
    <property type="entry name" value="ADAMTSL1"/>
    <property type="match status" value="1"/>
</dbReference>
<organism evidence="17 18">
    <name type="scientific">Collichthys lucidus</name>
    <name type="common">Big head croaker</name>
    <name type="synonym">Sciaena lucida</name>
    <dbReference type="NCBI Taxonomy" id="240159"/>
    <lineage>
        <taxon>Eukaryota</taxon>
        <taxon>Metazoa</taxon>
        <taxon>Chordata</taxon>
        <taxon>Craniata</taxon>
        <taxon>Vertebrata</taxon>
        <taxon>Euteleostomi</taxon>
        <taxon>Actinopterygii</taxon>
        <taxon>Neopterygii</taxon>
        <taxon>Teleostei</taxon>
        <taxon>Neoteleostei</taxon>
        <taxon>Acanthomorphata</taxon>
        <taxon>Eupercaria</taxon>
        <taxon>Sciaenidae</taxon>
        <taxon>Collichthys</taxon>
    </lineage>
</organism>
<keyword evidence="5" id="KW-0399">Innate immunity</keyword>
<keyword evidence="8" id="KW-0391">Immunity</keyword>
<dbReference type="GO" id="GO:0005737">
    <property type="term" value="C:cytoplasm"/>
    <property type="evidence" value="ECO:0007669"/>
    <property type="project" value="UniProtKB-SubCell"/>
</dbReference>
<dbReference type="Pfam" id="PF14484">
    <property type="entry name" value="FISNA"/>
    <property type="match status" value="1"/>
</dbReference>
<keyword evidence="18" id="KW-1185">Reference proteome</keyword>
<dbReference type="InterPro" id="IPR045371">
    <property type="entry name" value="ADAMTS_CR_3"/>
</dbReference>
<dbReference type="STRING" id="240159.A0A4U5VVH4"/>
<dbReference type="InterPro" id="IPR000884">
    <property type="entry name" value="TSP1_rpt"/>
</dbReference>
<dbReference type="FunFam" id="2.20.100.10:FF:000005">
    <property type="entry name" value="ADAM metallopeptidase with thrombospondin type 1 motif 9"/>
    <property type="match status" value="2"/>
</dbReference>
<evidence type="ECO:0000259" key="15">
    <source>
        <dbReference type="PROSITE" id="PS50835"/>
    </source>
</evidence>
<feature type="region of interest" description="Disordered" evidence="12">
    <location>
        <begin position="1026"/>
        <end position="1049"/>
    </location>
</feature>
<dbReference type="InterPro" id="IPR003599">
    <property type="entry name" value="Ig_sub"/>
</dbReference>
<comment type="subcellular location">
    <subcellularLocation>
        <location evidence="1">Cytoplasm</location>
    </subcellularLocation>
    <subcellularLocation>
        <location evidence="2">Secreted</location>
    </subcellularLocation>
</comment>
<keyword evidence="3" id="KW-0963">Cytoplasm</keyword>
<dbReference type="PANTHER" id="PTHR13723:SF313">
    <property type="entry name" value="PEPTIDASE M12B DOMAIN-CONTAINING PROTEIN"/>
    <property type="match status" value="1"/>
</dbReference>
<keyword evidence="4" id="KW-0964">Secreted</keyword>
<dbReference type="InterPro" id="IPR010294">
    <property type="entry name" value="ADAMTS_spacer1"/>
</dbReference>
<evidence type="ECO:0000259" key="14">
    <source>
        <dbReference type="PROSITE" id="PS50209"/>
    </source>
</evidence>
<feature type="compositionally biased region" description="Basic and acidic residues" evidence="12">
    <location>
        <begin position="523"/>
        <end position="532"/>
    </location>
</feature>
<evidence type="ECO:0000313" key="17">
    <source>
        <dbReference type="EMBL" id="TKS92783.1"/>
    </source>
</evidence>
<feature type="chain" id="PRO_5020975242" evidence="13">
    <location>
        <begin position="31"/>
        <end position="1621"/>
    </location>
</feature>
<dbReference type="InterPro" id="IPR011029">
    <property type="entry name" value="DEATH-like_dom_sf"/>
</dbReference>
<dbReference type="InterPro" id="IPR036179">
    <property type="entry name" value="Ig-like_dom_sf"/>
</dbReference>
<dbReference type="Pfam" id="PF19030">
    <property type="entry name" value="TSP1_ADAMTS"/>
    <property type="match status" value="7"/>
</dbReference>
<dbReference type="GO" id="GO:0005576">
    <property type="term" value="C:extracellular region"/>
    <property type="evidence" value="ECO:0007669"/>
    <property type="project" value="UniProtKB-SubCell"/>
</dbReference>
<evidence type="ECO:0000256" key="12">
    <source>
        <dbReference type="SAM" id="MobiDB-lite"/>
    </source>
</evidence>
<evidence type="ECO:0000256" key="11">
    <source>
        <dbReference type="PIRSR" id="PIRSR613273-3"/>
    </source>
</evidence>
<dbReference type="Gene3D" id="2.60.40.10">
    <property type="entry name" value="Immunoglobulins"/>
    <property type="match status" value="2"/>
</dbReference>
<dbReference type="InterPro" id="IPR029495">
    <property type="entry name" value="NACHT-assoc"/>
</dbReference>
<dbReference type="SUPFAM" id="SSF48726">
    <property type="entry name" value="Immunoglobulin"/>
    <property type="match status" value="2"/>
</dbReference>
<dbReference type="CDD" id="cd00096">
    <property type="entry name" value="Ig"/>
    <property type="match status" value="1"/>
</dbReference>
<dbReference type="SMART" id="SM00409">
    <property type="entry name" value="IG"/>
    <property type="match status" value="2"/>
</dbReference>
<dbReference type="InterPro" id="IPR050439">
    <property type="entry name" value="ADAMTS_ADAMTS-like"/>
</dbReference>
<dbReference type="PROSITE" id="PS50092">
    <property type="entry name" value="TSP1"/>
    <property type="match status" value="8"/>
</dbReference>
<dbReference type="InterPro" id="IPR013783">
    <property type="entry name" value="Ig-like_fold"/>
</dbReference>
<dbReference type="InterPro" id="IPR013273">
    <property type="entry name" value="ADAMTS/ADAMTS-like"/>
</dbReference>
<dbReference type="Pfam" id="PF19236">
    <property type="entry name" value="ADAMTS_CR_3"/>
    <property type="match status" value="1"/>
</dbReference>
<dbReference type="SUPFAM" id="SSF82895">
    <property type="entry name" value="TSP-1 type 1 repeat"/>
    <property type="match status" value="8"/>
</dbReference>
<dbReference type="GO" id="GO:0004222">
    <property type="term" value="F:metalloendopeptidase activity"/>
    <property type="evidence" value="ECO:0007669"/>
    <property type="project" value="TreeGrafter"/>
</dbReference>
<evidence type="ECO:0000256" key="13">
    <source>
        <dbReference type="SAM" id="SignalP"/>
    </source>
</evidence>
<evidence type="ECO:0000256" key="10">
    <source>
        <dbReference type="ARBA" id="ARBA00023319"/>
    </source>
</evidence>
<name>A0A4U5VVH4_COLLU</name>
<keyword evidence="6 13" id="KW-0732">Signal</keyword>
<dbReference type="Gene3D" id="2.60.120.830">
    <property type="match status" value="1"/>
</dbReference>
<reference evidence="17 18" key="1">
    <citation type="submission" date="2019-01" db="EMBL/GenBank/DDBJ databases">
        <title>Genome Assembly of Collichthys lucidus.</title>
        <authorList>
            <person name="Cai M."/>
            <person name="Xiao S."/>
        </authorList>
    </citation>
    <scope>NUCLEOTIDE SEQUENCE [LARGE SCALE GENOMIC DNA]</scope>
    <source>
        <strain evidence="17">JT15FE1705JMU</strain>
        <tissue evidence="17">Muscle</tissue>
    </source>
</reference>
<evidence type="ECO:0000256" key="3">
    <source>
        <dbReference type="ARBA" id="ARBA00022490"/>
    </source>
</evidence>
<dbReference type="InterPro" id="IPR013098">
    <property type="entry name" value="Ig_I-set"/>
</dbReference>
<dbReference type="PROSITE" id="PS50837">
    <property type="entry name" value="NACHT"/>
    <property type="match status" value="1"/>
</dbReference>
<evidence type="ECO:0000256" key="1">
    <source>
        <dbReference type="ARBA" id="ARBA00004496"/>
    </source>
</evidence>
<dbReference type="PROSITE" id="PS50835">
    <property type="entry name" value="IG_LIKE"/>
    <property type="match status" value="2"/>
</dbReference>
<evidence type="ECO:0000256" key="4">
    <source>
        <dbReference type="ARBA" id="ARBA00022525"/>
    </source>
</evidence>
<evidence type="ECO:0000256" key="7">
    <source>
        <dbReference type="ARBA" id="ARBA00022737"/>
    </source>
</evidence>
<evidence type="ECO:0000256" key="2">
    <source>
        <dbReference type="ARBA" id="ARBA00004613"/>
    </source>
</evidence>
<dbReference type="SMART" id="SM00209">
    <property type="entry name" value="TSP1"/>
    <property type="match status" value="8"/>
</dbReference>
<gene>
    <name evidence="17" type="ORF">D9C73_027231</name>
</gene>
<dbReference type="Pfam" id="PF00090">
    <property type="entry name" value="TSP_1"/>
    <property type="match status" value="1"/>
</dbReference>
<dbReference type="SUPFAM" id="SSF47986">
    <property type="entry name" value="DEATH domain"/>
    <property type="match status" value="1"/>
</dbReference>
<dbReference type="FunFam" id="2.60.40.10:FF:000032">
    <property type="entry name" value="palladin isoform X1"/>
    <property type="match status" value="1"/>
</dbReference>
<feature type="disulfide bond" evidence="11">
    <location>
        <begin position="70"/>
        <end position="101"/>
    </location>
</feature>
<feature type="disulfide bond" evidence="11">
    <location>
        <begin position="85"/>
        <end position="91"/>
    </location>
</feature>
<keyword evidence="9 11" id="KW-1015">Disulfide bond</keyword>
<proteinExistence type="predicted"/>
<dbReference type="InterPro" id="IPR027417">
    <property type="entry name" value="P-loop_NTPase"/>
</dbReference>
<feature type="domain" description="NACHT" evidence="16">
    <location>
        <begin position="1470"/>
        <end position="1556"/>
    </location>
</feature>
<dbReference type="FunFam" id="2.20.100.10:FF:000025">
    <property type="entry name" value="ADAMTS like 1"/>
    <property type="match status" value="1"/>
</dbReference>
<dbReference type="CDD" id="cd01671">
    <property type="entry name" value="CARD"/>
    <property type="match status" value="1"/>
</dbReference>
<dbReference type="InterPro" id="IPR007111">
    <property type="entry name" value="NACHT_NTPase"/>
</dbReference>
<evidence type="ECO:0000256" key="5">
    <source>
        <dbReference type="ARBA" id="ARBA00022588"/>
    </source>
</evidence>
<dbReference type="GO" id="GO:0030198">
    <property type="term" value="P:extracellular matrix organization"/>
    <property type="evidence" value="ECO:0007669"/>
    <property type="project" value="InterPro"/>
</dbReference>
<dbReference type="GO" id="GO:0042981">
    <property type="term" value="P:regulation of apoptotic process"/>
    <property type="evidence" value="ECO:0007669"/>
    <property type="project" value="InterPro"/>
</dbReference>
<dbReference type="GO" id="GO:0031012">
    <property type="term" value="C:extracellular matrix"/>
    <property type="evidence" value="ECO:0007669"/>
    <property type="project" value="TreeGrafter"/>
</dbReference>
<evidence type="ECO:0000256" key="6">
    <source>
        <dbReference type="ARBA" id="ARBA00022729"/>
    </source>
</evidence>
<dbReference type="Pfam" id="PF07679">
    <property type="entry name" value="I-set"/>
    <property type="match status" value="1"/>
</dbReference>
<feature type="domain" description="CARD" evidence="14">
    <location>
        <begin position="1313"/>
        <end position="1354"/>
    </location>
</feature>
<dbReference type="Pfam" id="PF05986">
    <property type="entry name" value="ADAMTS_spacer1"/>
    <property type="match status" value="1"/>
</dbReference>
<evidence type="ECO:0000259" key="16">
    <source>
        <dbReference type="PROSITE" id="PS50837"/>
    </source>
</evidence>
<dbReference type="SMART" id="SM00408">
    <property type="entry name" value="IGc2"/>
    <property type="match status" value="2"/>
</dbReference>
<dbReference type="InterPro" id="IPR056272">
    <property type="entry name" value="ADAMTSL1_dom"/>
</dbReference>
<dbReference type="PROSITE" id="PS50209">
    <property type="entry name" value="CARD"/>
    <property type="match status" value="1"/>
</dbReference>
<feature type="signal peptide" evidence="13">
    <location>
        <begin position="1"/>
        <end position="30"/>
    </location>
</feature>
<feature type="disulfide bond" evidence="11">
    <location>
        <begin position="74"/>
        <end position="106"/>
    </location>
</feature>